<proteinExistence type="predicted"/>
<dbReference type="InterPro" id="IPR020354">
    <property type="entry name" value="Competence_nuclease_inhibitor"/>
</dbReference>
<dbReference type="RefSeq" id="WP_045829333.1">
    <property type="nucleotide sequence ID" value="NZ_JZRB01000018.1"/>
</dbReference>
<dbReference type="OrthoDB" id="9182344at2"/>
<evidence type="ECO:0000313" key="1">
    <source>
        <dbReference type="EMBL" id="KJV34807.1"/>
    </source>
</evidence>
<dbReference type="EMBL" id="JZRB01000018">
    <property type="protein sequence ID" value="KJV34807.1"/>
    <property type="molecule type" value="Genomic_DNA"/>
</dbReference>
<dbReference type="InterPro" id="IPR038691">
    <property type="entry name" value="ComJ_sf"/>
</dbReference>
<dbReference type="Gene3D" id="2.60.34.30">
    <property type="entry name" value="Competence, DNA-entry nuclease inhibitor, ComJ"/>
    <property type="match status" value="1"/>
</dbReference>
<dbReference type="PATRIC" id="fig|345309.4.peg.1134"/>
<dbReference type="Pfam" id="PF11033">
    <property type="entry name" value="ComJ"/>
    <property type="match status" value="1"/>
</dbReference>
<reference evidence="1 2" key="1">
    <citation type="submission" date="2015-03" db="EMBL/GenBank/DDBJ databases">
        <title>Draft genome sequence of Luteibacter yeojuensis strain SU11.</title>
        <authorList>
            <person name="Sulaiman J."/>
            <person name="Priya K."/>
            <person name="Chan K.-G."/>
        </authorList>
    </citation>
    <scope>NUCLEOTIDE SEQUENCE [LARGE SCALE GENOMIC DNA]</scope>
    <source>
        <strain evidence="1 2">SU11</strain>
    </source>
</reference>
<comment type="caution">
    <text evidence="1">The sequence shown here is derived from an EMBL/GenBank/DDBJ whole genome shotgun (WGS) entry which is preliminary data.</text>
</comment>
<keyword evidence="2" id="KW-1185">Reference proteome</keyword>
<evidence type="ECO:0008006" key="3">
    <source>
        <dbReference type="Google" id="ProtNLM"/>
    </source>
</evidence>
<name>A0A0F3KV17_9GAMM</name>
<dbReference type="Proteomes" id="UP000033651">
    <property type="component" value="Unassembled WGS sequence"/>
</dbReference>
<dbReference type="AlphaFoldDB" id="A0A0F3KV17"/>
<protein>
    <recommendedName>
        <fullName evidence="3">Competence protein J (ComJ)</fullName>
    </recommendedName>
</protein>
<gene>
    <name evidence="1" type="ORF">VI08_09505</name>
</gene>
<sequence>MREIFSIDVSHRQLAVFSPDLENPFNVWTDEAFRVGYSWRPESCSFASDEDGAHQVDVIVDDAFPEPAQDAVRSIEVLLDISSIAELEVASISESRVLPLRAGRYRVRSEYIPAATVALPRFVLALAPLLKPAH</sequence>
<evidence type="ECO:0000313" key="2">
    <source>
        <dbReference type="Proteomes" id="UP000033651"/>
    </source>
</evidence>
<accession>A0A0F3KV17</accession>
<organism evidence="1 2">
    <name type="scientific">Luteibacter yeojuensis</name>
    <dbReference type="NCBI Taxonomy" id="345309"/>
    <lineage>
        <taxon>Bacteria</taxon>
        <taxon>Pseudomonadati</taxon>
        <taxon>Pseudomonadota</taxon>
        <taxon>Gammaproteobacteria</taxon>
        <taxon>Lysobacterales</taxon>
        <taxon>Rhodanobacteraceae</taxon>
        <taxon>Luteibacter</taxon>
    </lineage>
</organism>